<dbReference type="Proteomes" id="UP000535589">
    <property type="component" value="Unassembled WGS sequence"/>
</dbReference>
<organism evidence="7 8">
    <name type="scientific">Vibrio agarilyticus</name>
    <dbReference type="NCBI Taxonomy" id="2726741"/>
    <lineage>
        <taxon>Bacteria</taxon>
        <taxon>Pseudomonadati</taxon>
        <taxon>Pseudomonadota</taxon>
        <taxon>Gammaproteobacteria</taxon>
        <taxon>Vibrionales</taxon>
        <taxon>Vibrionaceae</taxon>
        <taxon>Vibrio</taxon>
    </lineage>
</organism>
<feature type="domain" description="O-antigen ligase-related" evidence="6">
    <location>
        <begin position="105"/>
        <end position="256"/>
    </location>
</feature>
<feature type="transmembrane region" description="Helical" evidence="5">
    <location>
        <begin position="249"/>
        <end position="268"/>
    </location>
</feature>
<sequence>MLFFKAHHGFGSSILRAFIACLLYLSIIPSSLQRWILERVHCFVFIAAVTAFIYSGFHVYWLNVGRGWSINPIPYTTVSAAVTSICLIFFLCHDKQNIRRLMLLGFTLALNSLVISQTRGTALALTSATIVMLAYLTFLGQLKMKRLGLVALSAIAVISVNSTSIEQRIVRTEYEMARISDDNFGSSIGLRLQMWRAGFELIPDKFWLGHGDKHISAKQHLADTGFIDQAAVPFTHYHNQFIDALVKDGIFSFVLICALLLLPLIGWWQTQAYSTPSSWSHRQVSQLAMVAMVLVFAAAALTDVPFSHAQSISIYLCFIFIAQLYPQNLRQKATDNANTHPSKANEVNT</sequence>
<dbReference type="GO" id="GO:0016020">
    <property type="term" value="C:membrane"/>
    <property type="evidence" value="ECO:0007669"/>
    <property type="project" value="UniProtKB-SubCell"/>
</dbReference>
<evidence type="ECO:0000313" key="7">
    <source>
        <dbReference type="EMBL" id="NLS13566.1"/>
    </source>
</evidence>
<dbReference type="Pfam" id="PF04932">
    <property type="entry name" value="Wzy_C"/>
    <property type="match status" value="1"/>
</dbReference>
<evidence type="ECO:0000256" key="3">
    <source>
        <dbReference type="ARBA" id="ARBA00022989"/>
    </source>
</evidence>
<keyword evidence="2 5" id="KW-0812">Transmembrane</keyword>
<dbReference type="AlphaFoldDB" id="A0A7X8TRN1"/>
<evidence type="ECO:0000256" key="2">
    <source>
        <dbReference type="ARBA" id="ARBA00022692"/>
    </source>
</evidence>
<feature type="transmembrane region" description="Helical" evidence="5">
    <location>
        <begin position="73"/>
        <end position="91"/>
    </location>
</feature>
<comment type="caution">
    <text evidence="7">The sequence shown here is derived from an EMBL/GenBank/DDBJ whole genome shotgun (WGS) entry which is preliminary data.</text>
</comment>
<keyword evidence="3 5" id="KW-1133">Transmembrane helix</keyword>
<comment type="subcellular location">
    <subcellularLocation>
        <location evidence="1">Membrane</location>
        <topology evidence="1">Multi-pass membrane protein</topology>
    </subcellularLocation>
</comment>
<evidence type="ECO:0000256" key="1">
    <source>
        <dbReference type="ARBA" id="ARBA00004141"/>
    </source>
</evidence>
<evidence type="ECO:0000313" key="8">
    <source>
        <dbReference type="Proteomes" id="UP000535589"/>
    </source>
</evidence>
<keyword evidence="7" id="KW-0436">Ligase</keyword>
<protein>
    <submittedName>
        <fullName evidence="7">O-antigen ligase family protein</fullName>
    </submittedName>
</protein>
<evidence type="ECO:0000256" key="5">
    <source>
        <dbReference type="SAM" id="Phobius"/>
    </source>
</evidence>
<feature type="transmembrane region" description="Helical" evidence="5">
    <location>
        <begin position="6"/>
        <end position="28"/>
    </location>
</feature>
<keyword evidence="4 5" id="KW-0472">Membrane</keyword>
<feature type="transmembrane region" description="Helical" evidence="5">
    <location>
        <begin position="98"/>
        <end position="116"/>
    </location>
</feature>
<dbReference type="InterPro" id="IPR007016">
    <property type="entry name" value="O-antigen_ligase-rel_domated"/>
</dbReference>
<dbReference type="InterPro" id="IPR051533">
    <property type="entry name" value="WaaL-like"/>
</dbReference>
<dbReference type="EMBL" id="JABAIK010000010">
    <property type="protein sequence ID" value="NLS13566.1"/>
    <property type="molecule type" value="Genomic_DNA"/>
</dbReference>
<dbReference type="PANTHER" id="PTHR37422">
    <property type="entry name" value="TEICHURONIC ACID BIOSYNTHESIS PROTEIN TUAE"/>
    <property type="match status" value="1"/>
</dbReference>
<proteinExistence type="predicted"/>
<gene>
    <name evidence="7" type="ORF">HGP28_11750</name>
</gene>
<evidence type="ECO:0000259" key="6">
    <source>
        <dbReference type="Pfam" id="PF04932"/>
    </source>
</evidence>
<accession>A0A7X8TRN1</accession>
<dbReference type="GO" id="GO:0016874">
    <property type="term" value="F:ligase activity"/>
    <property type="evidence" value="ECO:0007669"/>
    <property type="project" value="UniProtKB-KW"/>
</dbReference>
<reference evidence="7 8" key="1">
    <citation type="submission" date="2020-04" db="EMBL/GenBank/DDBJ databases">
        <title>Vibrio sp. SM6, a novel species isolated from seawater.</title>
        <authorList>
            <person name="Wang X."/>
        </authorList>
    </citation>
    <scope>NUCLEOTIDE SEQUENCE [LARGE SCALE GENOMIC DNA]</scope>
    <source>
        <strain evidence="7 8">SM6</strain>
    </source>
</reference>
<name>A0A7X8TRN1_9VIBR</name>
<feature type="transmembrane region" description="Helical" evidence="5">
    <location>
        <begin position="40"/>
        <end position="61"/>
    </location>
</feature>
<feature type="transmembrane region" description="Helical" evidence="5">
    <location>
        <begin position="284"/>
        <end position="302"/>
    </location>
</feature>
<dbReference type="PANTHER" id="PTHR37422:SF13">
    <property type="entry name" value="LIPOPOLYSACCHARIDE BIOSYNTHESIS PROTEIN PA4999-RELATED"/>
    <property type="match status" value="1"/>
</dbReference>
<keyword evidence="8" id="KW-1185">Reference proteome</keyword>
<dbReference type="RefSeq" id="WP_168836661.1">
    <property type="nucleotide sequence ID" value="NZ_JABAIK010000010.1"/>
</dbReference>
<evidence type="ECO:0000256" key="4">
    <source>
        <dbReference type="ARBA" id="ARBA00023136"/>
    </source>
</evidence>
<feature type="transmembrane region" description="Helical" evidence="5">
    <location>
        <begin position="122"/>
        <end position="140"/>
    </location>
</feature>